<accession>A0A1U9NJT0</accession>
<feature type="signal peptide" evidence="1">
    <location>
        <begin position="1"/>
        <end position="21"/>
    </location>
</feature>
<evidence type="ECO:0000313" key="3">
    <source>
        <dbReference type="Proteomes" id="UP000189674"/>
    </source>
</evidence>
<dbReference type="RefSeq" id="WP_169852989.1">
    <property type="nucleotide sequence ID" value="NZ_CP019791.1"/>
</dbReference>
<evidence type="ECO:0000313" key="2">
    <source>
        <dbReference type="EMBL" id="AQT67766.1"/>
    </source>
</evidence>
<feature type="chain" id="PRO_5012323973" evidence="1">
    <location>
        <begin position="22"/>
        <end position="344"/>
    </location>
</feature>
<dbReference type="Proteomes" id="UP000189674">
    <property type="component" value="Chromosome"/>
</dbReference>
<evidence type="ECO:0000256" key="1">
    <source>
        <dbReference type="SAM" id="SignalP"/>
    </source>
</evidence>
<reference evidence="3" key="1">
    <citation type="submission" date="2017-02" db="EMBL/GenBank/DDBJ databases">
        <title>Comparative genomics and description of representatives of a novel lineage of planctomycetes thriving in anoxic sediments.</title>
        <authorList>
            <person name="Spring S."/>
            <person name="Bunk B."/>
            <person name="Sproer C."/>
        </authorList>
    </citation>
    <scope>NUCLEOTIDE SEQUENCE [LARGE SCALE GENOMIC DNA]</scope>
    <source>
        <strain evidence="3">ST-NAGAB-D1</strain>
    </source>
</reference>
<proteinExistence type="predicted"/>
<organism evidence="2 3">
    <name type="scientific">Anaerohalosphaera lusitana</name>
    <dbReference type="NCBI Taxonomy" id="1936003"/>
    <lineage>
        <taxon>Bacteria</taxon>
        <taxon>Pseudomonadati</taxon>
        <taxon>Planctomycetota</taxon>
        <taxon>Phycisphaerae</taxon>
        <taxon>Sedimentisphaerales</taxon>
        <taxon>Anaerohalosphaeraceae</taxon>
        <taxon>Anaerohalosphaera</taxon>
    </lineage>
</organism>
<keyword evidence="3" id="KW-1185">Reference proteome</keyword>
<name>A0A1U9NJT0_9BACT</name>
<protein>
    <submittedName>
        <fullName evidence="2">Uncharacterized protein</fullName>
    </submittedName>
</protein>
<keyword evidence="1" id="KW-0732">Signal</keyword>
<sequence precursor="true">MNKFLTLVFCFVMPLASCSEASDNYRIEGYSKDVKAVTKAMLDVQDLGVFSEEGLLGAAEFVFSCVGSTSFEEERMLEKLDVFLNEWDSRAAGKEVLPYHAKRAALIRFMASLDDNAKAKQTPTDLLELCPDNGFVWMIAAEDAWRKGEWTECKNSCEKAFNSETVTTYARGFKARIHTAVQEMGLLGDRTAKFSAFQRTSPVEMDFLIRHLCLLNNLKFIQDFAYSVEELESPELAARKYLSLLSDSLPVGSLGIGNALHKKLLMDCTTALCQKEKELVEEEYQLIKLRIKVRKMLINGGNPEALKAYLDDDIDAYVQDVTGQPTQRLNWKQFWERNWPTKVK</sequence>
<gene>
    <name evidence="2" type="ORF">STSP2_00915</name>
</gene>
<dbReference type="AlphaFoldDB" id="A0A1U9NJT0"/>
<dbReference type="EMBL" id="CP019791">
    <property type="protein sequence ID" value="AQT67766.1"/>
    <property type="molecule type" value="Genomic_DNA"/>
</dbReference>
<dbReference type="KEGG" id="alus:STSP2_00915"/>